<reference evidence="1" key="1">
    <citation type="submission" date="2023-04" db="EMBL/GenBank/DDBJ databases">
        <title>Genomic characterization of faba bean (Vicia faba) microsymbionts in Mexican soils.</title>
        <authorList>
            <person name="Rivera Orduna F.N."/>
            <person name="Guevara-Luna J."/>
            <person name="Yan J."/>
            <person name="Arroyo-Herrera I."/>
            <person name="Li Y."/>
            <person name="Vasquez-Murrieta M.S."/>
            <person name="Wang E.T."/>
        </authorList>
    </citation>
    <scope>NUCLEOTIDE SEQUENCE</scope>
    <source>
        <strain evidence="1">CH26</strain>
    </source>
</reference>
<dbReference type="Proteomes" id="UP001268610">
    <property type="component" value="Unassembled WGS sequence"/>
</dbReference>
<dbReference type="EMBL" id="JAVLSF010000034">
    <property type="protein sequence ID" value="MDR9777137.1"/>
    <property type="molecule type" value="Genomic_DNA"/>
</dbReference>
<comment type="caution">
    <text evidence="1">The sequence shown here is derived from an EMBL/GenBank/DDBJ whole genome shotgun (WGS) entry which is preliminary data.</text>
</comment>
<evidence type="ECO:0000313" key="1">
    <source>
        <dbReference type="EMBL" id="MDR9777137.1"/>
    </source>
</evidence>
<name>A0AAJ2LMZ8_9HYPH</name>
<accession>A0AAJ2LMZ8</accession>
<dbReference type="AlphaFoldDB" id="A0AAJ2LMZ8"/>
<organism evidence="1 2">
    <name type="scientific">Rhizobium hidalgonense</name>
    <dbReference type="NCBI Taxonomy" id="1538159"/>
    <lineage>
        <taxon>Bacteria</taxon>
        <taxon>Pseudomonadati</taxon>
        <taxon>Pseudomonadota</taxon>
        <taxon>Alphaproteobacteria</taxon>
        <taxon>Hyphomicrobiales</taxon>
        <taxon>Rhizobiaceae</taxon>
        <taxon>Rhizobium/Agrobacterium group</taxon>
        <taxon>Rhizobium</taxon>
    </lineage>
</organism>
<sequence length="147" mass="15266">MAQTSSCCDAAIDTYSAWVSPSRGGCWPGMLELPSTTLTVQAGTDGVATYNSITVADASFLRAEQTINLYSGPDGLARLSTQVIASIAGNVITYQGTSAVVMPIGTVVRPAEAIGENTPASMVHPQPVMIDRIVSGIAQSEKTKFAI</sequence>
<proteinExistence type="predicted"/>
<evidence type="ECO:0000313" key="2">
    <source>
        <dbReference type="Proteomes" id="UP001268610"/>
    </source>
</evidence>
<gene>
    <name evidence="1" type="ORF">RJJ65_31775</name>
</gene>
<dbReference type="RefSeq" id="WP_310857278.1">
    <property type="nucleotide sequence ID" value="NZ_JAVLSD010000031.1"/>
</dbReference>
<protein>
    <submittedName>
        <fullName evidence="1">Uncharacterized protein</fullName>
    </submittedName>
</protein>